<keyword evidence="5" id="KW-0663">Pyridoxal phosphate</keyword>
<reference evidence="7" key="1">
    <citation type="submission" date="2022-05" db="EMBL/GenBank/DDBJ databases">
        <authorList>
            <person name="Park J.-S."/>
        </authorList>
    </citation>
    <scope>NUCLEOTIDE SEQUENCE</scope>
    <source>
        <strain evidence="7">2012CJ41-6</strain>
    </source>
</reference>
<gene>
    <name evidence="7" type="ORF">M3P21_18835</name>
</gene>
<dbReference type="Proteomes" id="UP001203880">
    <property type="component" value="Unassembled WGS sequence"/>
</dbReference>
<dbReference type="PANTHER" id="PTHR21152">
    <property type="entry name" value="AMINOTRANSFERASE CLASS V"/>
    <property type="match status" value="1"/>
</dbReference>
<dbReference type="Pfam" id="PF00266">
    <property type="entry name" value="Aminotran_5"/>
    <property type="match status" value="1"/>
</dbReference>
<dbReference type="InterPro" id="IPR015424">
    <property type="entry name" value="PyrdxlP-dep_Trfase"/>
</dbReference>
<evidence type="ECO:0000313" key="7">
    <source>
        <dbReference type="EMBL" id="MCL6285590.1"/>
    </source>
</evidence>
<feature type="domain" description="Aminotransferase class V" evidence="6">
    <location>
        <begin position="21"/>
        <end position="330"/>
    </location>
</feature>
<keyword evidence="8" id="KW-1185">Reference proteome</keyword>
<evidence type="ECO:0000313" key="8">
    <source>
        <dbReference type="Proteomes" id="UP001203880"/>
    </source>
</evidence>
<comment type="cofactor">
    <cofactor evidence="1">
        <name>pyridoxal 5'-phosphate</name>
        <dbReference type="ChEBI" id="CHEBI:597326"/>
    </cofactor>
</comment>
<dbReference type="InterPro" id="IPR000192">
    <property type="entry name" value="Aminotrans_V_dom"/>
</dbReference>
<dbReference type="InterPro" id="IPR015421">
    <property type="entry name" value="PyrdxlP-dep_Trfase_major"/>
</dbReference>
<evidence type="ECO:0000256" key="4">
    <source>
        <dbReference type="ARBA" id="ARBA00022679"/>
    </source>
</evidence>
<evidence type="ECO:0000259" key="6">
    <source>
        <dbReference type="Pfam" id="PF00266"/>
    </source>
</evidence>
<protein>
    <submittedName>
        <fullName evidence="7">Aminotransferase class V-fold PLP-dependent enzyme</fullName>
    </submittedName>
</protein>
<keyword evidence="4" id="KW-0808">Transferase</keyword>
<proteinExistence type="inferred from homology"/>
<dbReference type="RefSeq" id="WP_249712513.1">
    <property type="nucleotide sequence ID" value="NZ_JAMFMB010000032.1"/>
</dbReference>
<dbReference type="PANTHER" id="PTHR21152:SF24">
    <property type="entry name" value="ALANINE--GLYOXYLATE AMINOTRANSFERASE 1"/>
    <property type="match status" value="1"/>
</dbReference>
<organism evidence="7 8">
    <name type="scientific">Ruegeria spongiae</name>
    <dbReference type="NCBI Taxonomy" id="2942209"/>
    <lineage>
        <taxon>Bacteria</taxon>
        <taxon>Pseudomonadati</taxon>
        <taxon>Pseudomonadota</taxon>
        <taxon>Alphaproteobacteria</taxon>
        <taxon>Rhodobacterales</taxon>
        <taxon>Roseobacteraceae</taxon>
        <taxon>Ruegeria</taxon>
    </lineage>
</organism>
<dbReference type="GO" id="GO:0008483">
    <property type="term" value="F:transaminase activity"/>
    <property type="evidence" value="ECO:0007669"/>
    <property type="project" value="UniProtKB-KW"/>
</dbReference>
<evidence type="ECO:0000256" key="2">
    <source>
        <dbReference type="ARBA" id="ARBA00009236"/>
    </source>
</evidence>
<dbReference type="Gene3D" id="3.90.1150.10">
    <property type="entry name" value="Aspartate Aminotransferase, domain 1"/>
    <property type="match status" value="1"/>
</dbReference>
<dbReference type="EMBL" id="JAMFMB010000032">
    <property type="protein sequence ID" value="MCL6285590.1"/>
    <property type="molecule type" value="Genomic_DNA"/>
</dbReference>
<name>A0ABT0Q6X7_9RHOB</name>
<dbReference type="InterPro" id="IPR024169">
    <property type="entry name" value="SP_NH2Trfase/AEP_transaminase"/>
</dbReference>
<evidence type="ECO:0000256" key="3">
    <source>
        <dbReference type="ARBA" id="ARBA00022576"/>
    </source>
</evidence>
<accession>A0ABT0Q6X7</accession>
<evidence type="ECO:0000256" key="1">
    <source>
        <dbReference type="ARBA" id="ARBA00001933"/>
    </source>
</evidence>
<dbReference type="InterPro" id="IPR015422">
    <property type="entry name" value="PyrdxlP-dep_Trfase_small"/>
</dbReference>
<dbReference type="SUPFAM" id="SSF53383">
    <property type="entry name" value="PLP-dependent transferases"/>
    <property type="match status" value="1"/>
</dbReference>
<evidence type="ECO:0000256" key="5">
    <source>
        <dbReference type="ARBA" id="ARBA00022898"/>
    </source>
</evidence>
<comment type="similarity">
    <text evidence="2">Belongs to the class-V pyridoxal-phosphate-dependent aminotransferase family.</text>
</comment>
<dbReference type="PIRSF" id="PIRSF000524">
    <property type="entry name" value="SPT"/>
    <property type="match status" value="1"/>
</dbReference>
<dbReference type="Gene3D" id="3.40.640.10">
    <property type="entry name" value="Type I PLP-dependent aspartate aminotransferase-like (Major domain)"/>
    <property type="match status" value="1"/>
</dbReference>
<keyword evidence="3 7" id="KW-0032">Aminotransferase</keyword>
<sequence>MARIRNFTPGPVEVSEKVLAAQYGSQGLHVGPEFSQAYVRATRNLQPVFGTDGYVAIVPGCGTLANEMAVRALLDEGQTALILDAGYFSNVLRKSVEGCGGIAVLLPVEPGRPADPDQLRSALGQQQIDLVCFTHVETSTGLLNPVEALAKVASEAGVPVLVDSVSGLGTAASHMDDWGVTIMTSGSQKGLGSVPGLGLVAVSDAAWPRIAQKKSPRGGFTDIRRWKEQLEAAPDWHPSLTTMPVGVVHALDVALLEMQTEGLETRYARHEDARAFLCDAMEGVGLELQIEEGSRSPGVTGVKTSGAFRSSDLVRYLIEYHQIRIAGGFGANKEEVFRVAHMGDNACRAALRPVIAGVKAFLD</sequence>
<comment type="caution">
    <text evidence="7">The sequence shown here is derived from an EMBL/GenBank/DDBJ whole genome shotgun (WGS) entry which is preliminary data.</text>
</comment>